<dbReference type="Gene3D" id="2.60.40.60">
    <property type="entry name" value="Cadherins"/>
    <property type="match status" value="13"/>
</dbReference>
<dbReference type="CDD" id="cd11304">
    <property type="entry name" value="Cadherin_repeat"/>
    <property type="match status" value="13"/>
</dbReference>
<feature type="domain" description="Cadherin" evidence="10">
    <location>
        <begin position="257"/>
        <end position="364"/>
    </location>
</feature>
<proteinExistence type="predicted"/>
<evidence type="ECO:0000256" key="4">
    <source>
        <dbReference type="ARBA" id="ARBA00022837"/>
    </source>
</evidence>
<feature type="domain" description="Cadherin" evidence="10">
    <location>
        <begin position="679"/>
        <end position="786"/>
    </location>
</feature>
<evidence type="ECO:0000256" key="2">
    <source>
        <dbReference type="ARBA" id="ARBA00022692"/>
    </source>
</evidence>
<keyword evidence="4 7" id="KW-0106">Calcium</keyword>
<dbReference type="PANTHER" id="PTHR24026">
    <property type="entry name" value="FAT ATYPICAL CADHERIN-RELATED"/>
    <property type="match status" value="1"/>
</dbReference>
<feature type="region of interest" description="Disordered" evidence="8">
    <location>
        <begin position="2072"/>
        <end position="2092"/>
    </location>
</feature>
<evidence type="ECO:0000256" key="9">
    <source>
        <dbReference type="SAM" id="Phobius"/>
    </source>
</evidence>
<organism evidence="11 12">
    <name type="scientific">Mya arenaria</name>
    <name type="common">Soft-shell clam</name>
    <dbReference type="NCBI Taxonomy" id="6604"/>
    <lineage>
        <taxon>Eukaryota</taxon>
        <taxon>Metazoa</taxon>
        <taxon>Spiralia</taxon>
        <taxon>Lophotrochozoa</taxon>
        <taxon>Mollusca</taxon>
        <taxon>Bivalvia</taxon>
        <taxon>Autobranchia</taxon>
        <taxon>Heteroconchia</taxon>
        <taxon>Euheterodonta</taxon>
        <taxon>Imparidentia</taxon>
        <taxon>Neoheterodontei</taxon>
        <taxon>Myida</taxon>
        <taxon>Myoidea</taxon>
        <taxon>Myidae</taxon>
        <taxon>Mya</taxon>
    </lineage>
</organism>
<feature type="compositionally biased region" description="Polar residues" evidence="8">
    <location>
        <begin position="1873"/>
        <end position="1888"/>
    </location>
</feature>
<dbReference type="InterPro" id="IPR020894">
    <property type="entry name" value="Cadherin_CS"/>
</dbReference>
<feature type="domain" description="Cadherin" evidence="10">
    <location>
        <begin position="472"/>
        <end position="571"/>
    </location>
</feature>
<keyword evidence="3" id="KW-0677">Repeat</keyword>
<dbReference type="PRINTS" id="PR00205">
    <property type="entry name" value="CADHERIN"/>
</dbReference>
<feature type="domain" description="Cadherin" evidence="10">
    <location>
        <begin position="365"/>
        <end position="469"/>
    </location>
</feature>
<evidence type="ECO:0000256" key="6">
    <source>
        <dbReference type="ARBA" id="ARBA00023136"/>
    </source>
</evidence>
<name>A0ABY7FY43_MYAAR</name>
<dbReference type="EMBL" id="CP111025">
    <property type="protein sequence ID" value="WAR27082.1"/>
    <property type="molecule type" value="Genomic_DNA"/>
</dbReference>
<keyword evidence="5 9" id="KW-1133">Transmembrane helix</keyword>
<dbReference type="InterPro" id="IPR015919">
    <property type="entry name" value="Cadherin-like_sf"/>
</dbReference>
<feature type="domain" description="Cadherin" evidence="10">
    <location>
        <begin position="1194"/>
        <end position="1315"/>
    </location>
</feature>
<comment type="subcellular location">
    <subcellularLocation>
        <location evidence="1">Membrane</location>
    </subcellularLocation>
</comment>
<dbReference type="Proteomes" id="UP001164746">
    <property type="component" value="Chromosome 14"/>
</dbReference>
<dbReference type="SUPFAM" id="SSF49313">
    <property type="entry name" value="Cadherin-like"/>
    <property type="match status" value="13"/>
</dbReference>
<feature type="domain" description="Cadherin" evidence="10">
    <location>
        <begin position="1"/>
        <end position="56"/>
    </location>
</feature>
<dbReference type="PROSITE" id="PS50268">
    <property type="entry name" value="CADHERIN_2"/>
    <property type="match status" value="12"/>
</dbReference>
<evidence type="ECO:0000256" key="3">
    <source>
        <dbReference type="ARBA" id="ARBA00022737"/>
    </source>
</evidence>
<keyword evidence="12" id="KW-1185">Reference proteome</keyword>
<feature type="domain" description="Cadherin" evidence="10">
    <location>
        <begin position="997"/>
        <end position="1193"/>
    </location>
</feature>
<protein>
    <submittedName>
        <fullName evidence="11">FAT1-like protein</fullName>
    </submittedName>
</protein>
<evidence type="ECO:0000256" key="5">
    <source>
        <dbReference type="ARBA" id="ARBA00022989"/>
    </source>
</evidence>
<evidence type="ECO:0000313" key="11">
    <source>
        <dbReference type="EMBL" id="WAR27082.1"/>
    </source>
</evidence>
<dbReference type="PROSITE" id="PS00232">
    <property type="entry name" value="CADHERIN_1"/>
    <property type="match status" value="5"/>
</dbReference>
<feature type="domain" description="Cadherin" evidence="10">
    <location>
        <begin position="56"/>
        <end position="159"/>
    </location>
</feature>
<feature type="domain" description="Cadherin" evidence="10">
    <location>
        <begin position="160"/>
        <end position="276"/>
    </location>
</feature>
<evidence type="ECO:0000256" key="7">
    <source>
        <dbReference type="PROSITE-ProRule" id="PRU00043"/>
    </source>
</evidence>
<evidence type="ECO:0000259" key="10">
    <source>
        <dbReference type="PROSITE" id="PS50268"/>
    </source>
</evidence>
<evidence type="ECO:0000256" key="8">
    <source>
        <dbReference type="SAM" id="MobiDB-lite"/>
    </source>
</evidence>
<feature type="domain" description="Cadherin" evidence="10">
    <location>
        <begin position="787"/>
        <end position="891"/>
    </location>
</feature>
<evidence type="ECO:0000313" key="12">
    <source>
        <dbReference type="Proteomes" id="UP001164746"/>
    </source>
</evidence>
<gene>
    <name evidence="11" type="ORF">MAR_012786</name>
</gene>
<dbReference type="PANTHER" id="PTHR24026:SF126">
    <property type="entry name" value="PROTOCADHERIN FAT 4"/>
    <property type="match status" value="1"/>
</dbReference>
<dbReference type="Pfam" id="PF00028">
    <property type="entry name" value="Cadherin"/>
    <property type="match status" value="12"/>
</dbReference>
<dbReference type="SMART" id="SM00112">
    <property type="entry name" value="CA"/>
    <property type="match status" value="13"/>
</dbReference>
<feature type="transmembrane region" description="Helical" evidence="9">
    <location>
        <begin position="1501"/>
        <end position="1521"/>
    </location>
</feature>
<dbReference type="InterPro" id="IPR002126">
    <property type="entry name" value="Cadherin-like_dom"/>
</dbReference>
<keyword evidence="2 9" id="KW-0812">Transmembrane</keyword>
<keyword evidence="6 9" id="KW-0472">Membrane</keyword>
<reference evidence="11" key="1">
    <citation type="submission" date="2022-11" db="EMBL/GenBank/DDBJ databases">
        <title>Centuries of genome instability and evolution in soft-shell clam transmissible cancer (bioRxiv).</title>
        <authorList>
            <person name="Hart S.F.M."/>
            <person name="Yonemitsu M.A."/>
            <person name="Giersch R.M."/>
            <person name="Beal B.F."/>
            <person name="Arriagada G."/>
            <person name="Davis B.W."/>
            <person name="Ostrander E.A."/>
            <person name="Goff S.P."/>
            <person name="Metzger M.J."/>
        </authorList>
    </citation>
    <scope>NUCLEOTIDE SEQUENCE</scope>
    <source>
        <strain evidence="11">MELC-2E11</strain>
        <tissue evidence="11">Siphon/mantle</tissue>
    </source>
</reference>
<feature type="compositionally biased region" description="Polar residues" evidence="8">
    <location>
        <begin position="1916"/>
        <end position="1928"/>
    </location>
</feature>
<feature type="domain" description="Cadherin" evidence="10">
    <location>
        <begin position="892"/>
        <end position="996"/>
    </location>
</feature>
<feature type="region of interest" description="Disordered" evidence="8">
    <location>
        <begin position="1833"/>
        <end position="1950"/>
    </location>
</feature>
<feature type="domain" description="Cadherin" evidence="10">
    <location>
        <begin position="572"/>
        <end position="678"/>
    </location>
</feature>
<sequence length="2092" mass="232996">MDSKTGRIQLMGTFDYEMKTSHILYMEASDRGRPSRWSTCTVIVSILPINDFEPIFKEMGAVNIPEDTAIGESVFKVEATDDDLGVDGDLSYRVGSNNDKFIVESRTGIVRLLSTLDWENEPELSVSFVASDNSETNQRSSSLVVNIAVQDRNDHWPVCEKNFYATTLSPPLQSGDIVLALNCSDADSQAYGKLYYYITSGNTNNDFSMSSDGKLVVTRKPTSAEYLLDIRIVDNGGPALETDVQVSIKVGGTPIITNLPGQITILENATIGTPVFITKATSVSQLINYAIAKVSPNGFDSDILKQMFKMDPISGQLYLWKSLDREKISSYEVVVRVTEEISGIVDHALLHVYVQDVNDNVPSFERTFHNVSIVENIEPNKSLLTVTANDLDENENSKITYAIRPGNGENVFRIDERGQILTRSAIDREIDEFFTLVITATDNGKTVRHTGTTTVLITVIDKDEYAPEFINIGSNLEINLKENTPIGVKIFAMQARDLDALTYVKYTIINDQANNHFVIDTESGDIFLASFLDRESQDVHEIVVKAESQEQVVSGTVTVTVEDINDNEPMFLANVYKFEADENAREGTWVGNLVVTDEDTGDNALIETRIMKGNIGGVFQLRKVNGSLISLYTVGKLSGMVINEYLLELEAKDKGVPALSSRASVIVQIVPEHKLPKFATDLEVIHIPENVHSGRSIFDADATLHGAIEGQGKDIVYFIVDGNTDEHFTIQREHGEITIAQRFHEIFSKISYTLQIEARNIYDPSLKDKQTLKIDIEDVNDHSPVFEKDNYELTLKEKTPIGFQIIALSATDKDRDNNAYLAYTLEQSEDATFFKIDPFTGTLSVKRVLSYSESTSYVFKAVVTDHGSPARTGTTRVQIAIIDINDNAPNFNKERTTLHVKENFEIGRIFHRVNAYDDDFGINSDIIYKVVSGNEQGTFAVDSDTGEVKLSKELDRETVDTYTFVINGEDKAIPSLTGSTTLDVVISDVNDNKPIFSQKEYSASVNRYAQLETYVLSVSAQDTDANKNALIDYQIVDGPPGIFQIDPNHGRIYTFSDLSLFENTVQLKVEARDRGFPRLSSAVDIFIEIKPPLIPERTDFEFEVSEYTNLNTFVGEISLPGTSHYSIMGGNYKESFRVSEQDGNVFVSALLDREEYSDYFLIIRAVLTANPIIQKDINVHIKITDENDNPPYFENPLVQIQVLEHTPIGFTVASFRAVDNDSGKNAALTYGIVDSEEYGAQTFFSIGENGSLIVQSTLSYESIDFLNFSIAAADSGIFPKTGTTNVQVTVVDVVISSGPGTVKESYIINFEIPVFAYIGYTLGCLKPKMFQIVGDTKNVRYITDDQDGLFDINRDTGCIKLTKFVELKEGMHFLMWVAATRMSGDNPKGSIALVRIDVFNPNQHVVIITHSVGGDVLEMNRSKSYIYVLRDKRTNSLGGIETTKHFVLQEELMHELTDSGGELSHELTTEDFDTFPVSKVEPYRENDSLAKTWPQTDAGKMVLGIGLAFIVFAILMVIVIHDIKTKKHSRKTSVLEPSSTLQVPPNSPQIDPKYNNFRRSSSAADLLPLMNALKILSNMSEKDRNKLIEQTLKSKKSDEDNRMAKATFALNKMKTVPDINVSHIDELNPIRKISNEDAEDKFRSNKAKAKKINLKHKQHARTISTQSEPLRVSHSSCVIPNKKLSAPTPISNHFKSPLPDTESLSSIELDPTETGDEIASEAEKHSITGQPYACNNALPKHVNGQIIIGGKEYDGVGKDTKTGGKYLYNTSTGEKLHVNDDVLRRAIEQRKSVVEIEPREARKSTFKRPILKRKTSRSRFSTTTIWEMNVDQDPKLPCETESENDSVFAETERDAGSARKRRVGIIDPKDKTQALTVHSRSRNNSGVSDVSEIPLSGDVASKPNSPKPLPQKKISDGSNASVGQNGTYSDDFEEDSDDQKIRRKSSANDKWDSILKTTGKASVEKDTDETIADKWSKAQKVVRFVRPIYKPLNLENVTCKVPKGKSDPKDCLSKDPVYAGWAKLVGRRMKAKVVKKRDGEARTVTVREGRSLPANLAQITKPLDVFSYTKTVSKQAPPHQNKRFSIDIRNAE</sequence>
<accession>A0ABY7FY43</accession>
<evidence type="ECO:0000256" key="1">
    <source>
        <dbReference type="ARBA" id="ARBA00004370"/>
    </source>
</evidence>